<protein>
    <submittedName>
        <fullName evidence="2">Uncharacterized protein</fullName>
    </submittedName>
</protein>
<evidence type="ECO:0000256" key="1">
    <source>
        <dbReference type="SAM" id="Phobius"/>
    </source>
</evidence>
<dbReference type="EMBL" id="ML992506">
    <property type="protein sequence ID" value="KAF2223311.1"/>
    <property type="molecule type" value="Genomic_DNA"/>
</dbReference>
<keyword evidence="1" id="KW-0812">Transmembrane</keyword>
<dbReference type="Proteomes" id="UP000799538">
    <property type="component" value="Unassembled WGS sequence"/>
</dbReference>
<proteinExistence type="predicted"/>
<sequence length="118" mass="13467">MRSKDVQKHGVAVVETGQPHHDCRSRVRYIGHLVMFLSFQPSCFLGNSVIGVAFLTGFDAMRWFRLCAYVGRFTVTRSCGDSRCRLFVRWLLDYYSNTITWRSIVHATCGAHSDDSIS</sequence>
<keyword evidence="1" id="KW-0472">Membrane</keyword>
<dbReference type="AlphaFoldDB" id="A0A6A6GC60"/>
<evidence type="ECO:0000313" key="3">
    <source>
        <dbReference type="Proteomes" id="UP000799538"/>
    </source>
</evidence>
<accession>A0A6A6GC60</accession>
<feature type="transmembrane region" description="Helical" evidence="1">
    <location>
        <begin position="29"/>
        <end position="55"/>
    </location>
</feature>
<gene>
    <name evidence="2" type="ORF">BDZ85DRAFT_107456</name>
</gene>
<organism evidence="2 3">
    <name type="scientific">Elsinoe ampelina</name>
    <dbReference type="NCBI Taxonomy" id="302913"/>
    <lineage>
        <taxon>Eukaryota</taxon>
        <taxon>Fungi</taxon>
        <taxon>Dikarya</taxon>
        <taxon>Ascomycota</taxon>
        <taxon>Pezizomycotina</taxon>
        <taxon>Dothideomycetes</taxon>
        <taxon>Dothideomycetidae</taxon>
        <taxon>Myriangiales</taxon>
        <taxon>Elsinoaceae</taxon>
        <taxon>Elsinoe</taxon>
    </lineage>
</organism>
<name>A0A6A6GC60_9PEZI</name>
<evidence type="ECO:0000313" key="2">
    <source>
        <dbReference type="EMBL" id="KAF2223311.1"/>
    </source>
</evidence>
<reference evidence="3" key="1">
    <citation type="journal article" date="2020" name="Stud. Mycol.">
        <title>101 Dothideomycetes genomes: A test case for predicting lifestyles and emergence of pathogens.</title>
        <authorList>
            <person name="Haridas S."/>
            <person name="Albert R."/>
            <person name="Binder M."/>
            <person name="Bloem J."/>
            <person name="LaButti K."/>
            <person name="Salamov A."/>
            <person name="Andreopoulos B."/>
            <person name="Baker S."/>
            <person name="Barry K."/>
            <person name="Bills G."/>
            <person name="Bluhm B."/>
            <person name="Cannon C."/>
            <person name="Castanera R."/>
            <person name="Culley D."/>
            <person name="Daum C."/>
            <person name="Ezra D."/>
            <person name="Gonzalez J."/>
            <person name="Henrissat B."/>
            <person name="Kuo A."/>
            <person name="Liang C."/>
            <person name="Lipzen A."/>
            <person name="Lutzoni F."/>
            <person name="Magnuson J."/>
            <person name="Mondo S."/>
            <person name="Nolan M."/>
            <person name="Ohm R."/>
            <person name="Pangilinan J."/>
            <person name="Park H.-J."/>
            <person name="Ramirez L."/>
            <person name="Alfaro M."/>
            <person name="Sun H."/>
            <person name="Tritt A."/>
            <person name="Yoshinaga Y."/>
            <person name="Zwiers L.-H."/>
            <person name="Turgeon B."/>
            <person name="Goodwin S."/>
            <person name="Spatafora J."/>
            <person name="Crous P."/>
            <person name="Grigoriev I."/>
        </authorList>
    </citation>
    <scope>NUCLEOTIDE SEQUENCE [LARGE SCALE GENOMIC DNA]</scope>
    <source>
        <strain evidence="3">CECT 20119</strain>
    </source>
</reference>
<keyword evidence="1" id="KW-1133">Transmembrane helix</keyword>
<keyword evidence="3" id="KW-1185">Reference proteome</keyword>